<dbReference type="GO" id="GO:0002020">
    <property type="term" value="F:protease binding"/>
    <property type="evidence" value="ECO:0007669"/>
    <property type="project" value="InterPro"/>
</dbReference>
<dbReference type="InterPro" id="IPR011029">
    <property type="entry name" value="DEATH-like_dom_sf"/>
</dbReference>
<dbReference type="PANTHER" id="PTHR15034">
    <property type="entry name" value="DEATH DOMAIN-CONTAINING PROTEIN CRADD"/>
    <property type="match status" value="1"/>
</dbReference>
<dbReference type="GO" id="GO:0042981">
    <property type="term" value="P:regulation of apoptotic process"/>
    <property type="evidence" value="ECO:0007669"/>
    <property type="project" value="InterPro"/>
</dbReference>
<reference evidence="2 3" key="1">
    <citation type="submission" date="2024-01" db="EMBL/GenBank/DDBJ databases">
        <title>The genome of the rayed Mediterranean limpet Patella caerulea (Linnaeus, 1758).</title>
        <authorList>
            <person name="Anh-Thu Weber A."/>
            <person name="Halstead-Nussloch G."/>
        </authorList>
    </citation>
    <scope>NUCLEOTIDE SEQUENCE [LARGE SCALE GENOMIC DNA]</scope>
    <source>
        <strain evidence="2">AATW-2023a</strain>
        <tissue evidence="2">Whole specimen</tissue>
    </source>
</reference>
<name>A0AAN8Q6N4_PATCE</name>
<dbReference type="Proteomes" id="UP001347796">
    <property type="component" value="Unassembled WGS sequence"/>
</dbReference>
<keyword evidence="3" id="KW-1185">Reference proteome</keyword>
<proteinExistence type="predicted"/>
<dbReference type="Gene3D" id="1.10.533.10">
    <property type="entry name" value="Death Domain, Fas"/>
    <property type="match status" value="2"/>
</dbReference>
<accession>A0AAN8Q6N4</accession>
<evidence type="ECO:0000313" key="2">
    <source>
        <dbReference type="EMBL" id="KAK6189752.1"/>
    </source>
</evidence>
<feature type="domain" description="CARD" evidence="1">
    <location>
        <begin position="8"/>
        <end position="91"/>
    </location>
</feature>
<protein>
    <recommendedName>
        <fullName evidence="1">CARD domain-containing protein</fullName>
    </recommendedName>
</protein>
<dbReference type="Pfam" id="PF00619">
    <property type="entry name" value="CARD"/>
    <property type="match status" value="2"/>
</dbReference>
<dbReference type="AlphaFoldDB" id="A0AAN8Q6N4"/>
<gene>
    <name evidence="2" type="ORF">SNE40_001749</name>
</gene>
<feature type="domain" description="CARD" evidence="1">
    <location>
        <begin position="130"/>
        <end position="211"/>
    </location>
</feature>
<dbReference type="EMBL" id="JAZGQO010000002">
    <property type="protein sequence ID" value="KAK6189752.1"/>
    <property type="molecule type" value="Genomic_DNA"/>
</dbReference>
<dbReference type="CDD" id="cd01671">
    <property type="entry name" value="CARD"/>
    <property type="match status" value="2"/>
</dbReference>
<evidence type="ECO:0000259" key="1">
    <source>
        <dbReference type="PROSITE" id="PS50209"/>
    </source>
</evidence>
<dbReference type="InterPro" id="IPR001315">
    <property type="entry name" value="CARD"/>
</dbReference>
<dbReference type="InterPro" id="IPR037939">
    <property type="entry name" value="CRADD"/>
</dbReference>
<comment type="caution">
    <text evidence="2">The sequence shown here is derived from an EMBL/GenBank/DDBJ whole genome shotgun (WGS) entry which is preliminary data.</text>
</comment>
<organism evidence="2 3">
    <name type="scientific">Patella caerulea</name>
    <name type="common">Rayed Mediterranean limpet</name>
    <dbReference type="NCBI Taxonomy" id="87958"/>
    <lineage>
        <taxon>Eukaryota</taxon>
        <taxon>Metazoa</taxon>
        <taxon>Spiralia</taxon>
        <taxon>Lophotrochozoa</taxon>
        <taxon>Mollusca</taxon>
        <taxon>Gastropoda</taxon>
        <taxon>Patellogastropoda</taxon>
        <taxon>Patelloidea</taxon>
        <taxon>Patellidae</taxon>
        <taxon>Patella</taxon>
    </lineage>
</organism>
<sequence length="226" mass="25865">MPCNAGRLPDDQYNTIVQSYTGLIDDIKQDPVGLARSLFQKHVFDDDDVEKIKREERCVTGSKKDAANKLLDILLNSGDAAYGSFIDALNENGYIDTVRRLTSENKIQDSSEKTGRVTEKQHIEVEKGRPSEEKYNRIRDNYDHLTDEIKNNYKDVMNSLFNYKAISDDDVERIKKEEMRQDGGKKSATSEMLDIVLNRGETGYTKFLEALYTNKCFKAVFRLEPG</sequence>
<evidence type="ECO:0000313" key="3">
    <source>
        <dbReference type="Proteomes" id="UP001347796"/>
    </source>
</evidence>
<dbReference type="PROSITE" id="PS50209">
    <property type="entry name" value="CARD"/>
    <property type="match status" value="2"/>
</dbReference>
<dbReference type="GO" id="GO:0070513">
    <property type="term" value="F:death domain binding"/>
    <property type="evidence" value="ECO:0007669"/>
    <property type="project" value="InterPro"/>
</dbReference>
<dbReference type="SUPFAM" id="SSF47986">
    <property type="entry name" value="DEATH domain"/>
    <property type="match status" value="2"/>
</dbReference>
<dbReference type="PANTHER" id="PTHR15034:SF5">
    <property type="entry name" value="DEATH DOMAIN-CONTAINING PROTEIN CRADD"/>
    <property type="match status" value="1"/>
</dbReference>